<dbReference type="RefSeq" id="WP_253864405.1">
    <property type="nucleotide sequence ID" value="NZ_BAAALN010000007.1"/>
</dbReference>
<dbReference type="SUPFAM" id="SSF140459">
    <property type="entry name" value="PE/PPE dimer-like"/>
    <property type="match status" value="1"/>
</dbReference>
<feature type="compositionally biased region" description="Low complexity" evidence="2">
    <location>
        <begin position="508"/>
        <end position="521"/>
    </location>
</feature>
<gene>
    <name evidence="4" type="ORF">GCM10009676_28310</name>
</gene>
<feature type="domain" description="PPE" evidence="3">
    <location>
        <begin position="32"/>
        <end position="181"/>
    </location>
</feature>
<evidence type="ECO:0000256" key="1">
    <source>
        <dbReference type="ARBA" id="ARBA00010652"/>
    </source>
</evidence>
<dbReference type="EMBL" id="BAAALN010000007">
    <property type="protein sequence ID" value="GAA1241542.1"/>
    <property type="molecule type" value="Genomic_DNA"/>
</dbReference>
<reference evidence="5" key="1">
    <citation type="journal article" date="2019" name="Int. J. Syst. Evol. Microbiol.">
        <title>The Global Catalogue of Microorganisms (GCM) 10K type strain sequencing project: providing services to taxonomists for standard genome sequencing and annotation.</title>
        <authorList>
            <consortium name="The Broad Institute Genomics Platform"/>
            <consortium name="The Broad Institute Genome Sequencing Center for Infectious Disease"/>
            <person name="Wu L."/>
            <person name="Ma J."/>
        </authorList>
    </citation>
    <scope>NUCLEOTIDE SEQUENCE [LARGE SCALE GENOMIC DNA]</scope>
    <source>
        <strain evidence="5">JCM 13023</strain>
    </source>
</reference>
<feature type="compositionally biased region" description="Low complexity" evidence="2">
    <location>
        <begin position="231"/>
        <end position="248"/>
    </location>
</feature>
<name>A0ABP4GXF0_9PSEU</name>
<feature type="compositionally biased region" description="Low complexity" evidence="2">
    <location>
        <begin position="474"/>
        <end position="491"/>
    </location>
</feature>
<evidence type="ECO:0000313" key="5">
    <source>
        <dbReference type="Proteomes" id="UP001500653"/>
    </source>
</evidence>
<dbReference type="Proteomes" id="UP001500653">
    <property type="component" value="Unassembled WGS sequence"/>
</dbReference>
<comment type="caution">
    <text evidence="4">The sequence shown here is derived from an EMBL/GenBank/DDBJ whole genome shotgun (WGS) entry which is preliminary data.</text>
</comment>
<feature type="compositionally biased region" description="Low complexity" evidence="2">
    <location>
        <begin position="321"/>
        <end position="352"/>
    </location>
</feature>
<feature type="compositionally biased region" description="Low complexity" evidence="2">
    <location>
        <begin position="271"/>
        <end position="297"/>
    </location>
</feature>
<dbReference type="Pfam" id="PF00823">
    <property type="entry name" value="PPE"/>
    <property type="match status" value="1"/>
</dbReference>
<dbReference type="InterPro" id="IPR038332">
    <property type="entry name" value="PPE_sf"/>
</dbReference>
<dbReference type="Gene3D" id="1.20.1260.20">
    <property type="entry name" value="PPE superfamily"/>
    <property type="match status" value="1"/>
</dbReference>
<feature type="compositionally biased region" description="Polar residues" evidence="2">
    <location>
        <begin position="311"/>
        <end position="320"/>
    </location>
</feature>
<accession>A0ABP4GXF0</accession>
<sequence>MAMDVSQRANEIRNHRFDGYTDEMLAREVEVFRSGAGTGGIGEAVSALKSVGKALHETERTLRTELGKLGVEWHGDASDQAFRWLTGQADFSEEAQSTVEACAKKIFAQGEAFNRTVHRLPDAASLRQDTGGYGVMDSLGSLLGFETDNARRVAQGQEARAQALEALNGYASESGANLSELPQLSAPAPMSAAVTAEVPTEVDAGGPPKPPDVTEVPASAPADDRTESSGVTPPAARPVDAPVAPGPVHHTPQPAQQPVNHNAPLAPPPAAGSATQTPSTAPSSTTPATAAPVSASPNGGHGYVNVPRPGSGSQAPQYSGSQYPASQYPASQYSASQYSGSQYPASQYPGGAAQPGGPTGAAPANPAAPTAGGTPGAVGKPATPGTPPGTPAVPGGQGGQGAPATPGQPGGQSGAGKLPSAGGGSSVTPAPGGPATGSPAPGGGATVPPPGMVGGKAGAPASGDAELQKGKSFGVAPVAGGTAVPTGGTTASPKSSGFGVNDVGGATGAVAAGGIAGALAGDSERSGGRGGVPRSPHQSQIGDLPEEQSRAQQNQTPKSEQDRRGMMQKAAPQEGDEDDAHVRRYGVDDNDLFADQRMVSPGTIGDPNAEQR</sequence>
<feature type="region of interest" description="Disordered" evidence="2">
    <location>
        <begin position="190"/>
        <end position="612"/>
    </location>
</feature>
<comment type="similarity">
    <text evidence="1">Belongs to the mycobacterial PPE family.</text>
</comment>
<feature type="compositionally biased region" description="Low complexity" evidence="2">
    <location>
        <begin position="360"/>
        <end position="383"/>
    </location>
</feature>
<keyword evidence="5" id="KW-1185">Reference proteome</keyword>
<organism evidence="4 5">
    <name type="scientific">Prauserella halophila</name>
    <dbReference type="NCBI Taxonomy" id="185641"/>
    <lineage>
        <taxon>Bacteria</taxon>
        <taxon>Bacillati</taxon>
        <taxon>Actinomycetota</taxon>
        <taxon>Actinomycetes</taxon>
        <taxon>Pseudonocardiales</taxon>
        <taxon>Pseudonocardiaceae</taxon>
        <taxon>Prauserella</taxon>
    </lineage>
</organism>
<evidence type="ECO:0000259" key="3">
    <source>
        <dbReference type="Pfam" id="PF00823"/>
    </source>
</evidence>
<protein>
    <recommendedName>
        <fullName evidence="3">PPE domain-containing protein</fullName>
    </recommendedName>
</protein>
<proteinExistence type="inferred from homology"/>
<dbReference type="InterPro" id="IPR000030">
    <property type="entry name" value="PPE_dom"/>
</dbReference>
<evidence type="ECO:0000256" key="2">
    <source>
        <dbReference type="SAM" id="MobiDB-lite"/>
    </source>
</evidence>
<evidence type="ECO:0000313" key="4">
    <source>
        <dbReference type="EMBL" id="GAA1241542.1"/>
    </source>
</evidence>